<keyword evidence="2" id="KW-1185">Reference proteome</keyword>
<accession>A0A699ZP14</accession>
<sequence>MVPIDDPLMRSFYLSDTRTIGSGGATHRRVMVWSAAGNNAPDKFHTTHDAITSCHFSLDDRLVVMGT</sequence>
<dbReference type="EMBL" id="BLLF01002573">
    <property type="protein sequence ID" value="GFH24567.1"/>
    <property type="molecule type" value="Genomic_DNA"/>
</dbReference>
<name>A0A699ZP14_HAELA</name>
<proteinExistence type="predicted"/>
<feature type="non-terminal residue" evidence="1">
    <location>
        <position position="67"/>
    </location>
</feature>
<organism evidence="1 2">
    <name type="scientific">Haematococcus lacustris</name>
    <name type="common">Green alga</name>
    <name type="synonym">Haematococcus pluvialis</name>
    <dbReference type="NCBI Taxonomy" id="44745"/>
    <lineage>
        <taxon>Eukaryota</taxon>
        <taxon>Viridiplantae</taxon>
        <taxon>Chlorophyta</taxon>
        <taxon>core chlorophytes</taxon>
        <taxon>Chlorophyceae</taxon>
        <taxon>CS clade</taxon>
        <taxon>Chlamydomonadales</taxon>
        <taxon>Haematococcaceae</taxon>
        <taxon>Haematococcus</taxon>
    </lineage>
</organism>
<feature type="non-terminal residue" evidence="1">
    <location>
        <position position="1"/>
    </location>
</feature>
<keyword evidence="1" id="KW-0282">Flagellum</keyword>
<comment type="caution">
    <text evidence="1">The sequence shown here is derived from an EMBL/GenBank/DDBJ whole genome shotgun (WGS) entry which is preliminary data.</text>
</comment>
<evidence type="ECO:0000313" key="2">
    <source>
        <dbReference type="Proteomes" id="UP000485058"/>
    </source>
</evidence>
<dbReference type="Proteomes" id="UP000485058">
    <property type="component" value="Unassembled WGS sequence"/>
</dbReference>
<evidence type="ECO:0000313" key="1">
    <source>
        <dbReference type="EMBL" id="GFH24567.1"/>
    </source>
</evidence>
<reference evidence="1 2" key="1">
    <citation type="submission" date="2020-02" db="EMBL/GenBank/DDBJ databases">
        <title>Draft genome sequence of Haematococcus lacustris strain NIES-144.</title>
        <authorList>
            <person name="Morimoto D."/>
            <person name="Nakagawa S."/>
            <person name="Yoshida T."/>
            <person name="Sawayama S."/>
        </authorList>
    </citation>
    <scope>NUCLEOTIDE SEQUENCE [LARGE SCALE GENOMIC DNA]</scope>
    <source>
        <strain evidence="1 2">NIES-144</strain>
    </source>
</reference>
<gene>
    <name evidence="1" type="ORF">HaLaN_22386</name>
</gene>
<dbReference type="AlphaFoldDB" id="A0A699ZP14"/>
<keyword evidence="1" id="KW-0966">Cell projection</keyword>
<keyword evidence="1" id="KW-0969">Cilium</keyword>
<protein>
    <submittedName>
        <fullName evidence="1">Flagellar associated protein</fullName>
    </submittedName>
</protein>